<accession>A0A1J1I392</accession>
<dbReference type="Proteomes" id="UP000183832">
    <property type="component" value="Unassembled WGS sequence"/>
</dbReference>
<organism evidence="1 2">
    <name type="scientific">Clunio marinus</name>
    <dbReference type="NCBI Taxonomy" id="568069"/>
    <lineage>
        <taxon>Eukaryota</taxon>
        <taxon>Metazoa</taxon>
        <taxon>Ecdysozoa</taxon>
        <taxon>Arthropoda</taxon>
        <taxon>Hexapoda</taxon>
        <taxon>Insecta</taxon>
        <taxon>Pterygota</taxon>
        <taxon>Neoptera</taxon>
        <taxon>Endopterygota</taxon>
        <taxon>Diptera</taxon>
        <taxon>Nematocera</taxon>
        <taxon>Chironomoidea</taxon>
        <taxon>Chironomidae</taxon>
        <taxon>Clunio</taxon>
    </lineage>
</organism>
<evidence type="ECO:0000313" key="2">
    <source>
        <dbReference type="Proteomes" id="UP000183832"/>
    </source>
</evidence>
<reference evidence="1 2" key="1">
    <citation type="submission" date="2015-04" db="EMBL/GenBank/DDBJ databases">
        <authorList>
            <person name="Syromyatnikov M.Y."/>
            <person name="Popov V.N."/>
        </authorList>
    </citation>
    <scope>NUCLEOTIDE SEQUENCE [LARGE SCALE GENOMIC DNA]</scope>
</reference>
<evidence type="ECO:0000313" key="1">
    <source>
        <dbReference type="EMBL" id="CRK93326.1"/>
    </source>
</evidence>
<gene>
    <name evidence="1" type="ORF">CLUMA_CG006867</name>
</gene>
<name>A0A1J1I392_9DIPT</name>
<protein>
    <submittedName>
        <fullName evidence="1">CLUMA_CG006867, isoform A</fullName>
    </submittedName>
</protein>
<keyword evidence="2" id="KW-1185">Reference proteome</keyword>
<sequence length="134" mass="15576">MRIKITKAIASHRLHFQFLTDQYTRNLSVNNAEAYANKLYSHTLHEKVGESTSKKIYQIKLPSLASHCEKSSYSYFNEKSEHSDIDFIIENDSTLFRNTSKTLCLLGRFLDMCRHGNMELENCDIVKLELVIQL</sequence>
<proteinExistence type="predicted"/>
<dbReference type="AlphaFoldDB" id="A0A1J1I392"/>
<dbReference type="EMBL" id="CVRI01000037">
    <property type="protein sequence ID" value="CRK93326.1"/>
    <property type="molecule type" value="Genomic_DNA"/>
</dbReference>